<dbReference type="GO" id="GO:0005829">
    <property type="term" value="C:cytosol"/>
    <property type="evidence" value="ECO:0007669"/>
    <property type="project" value="TreeGrafter"/>
</dbReference>
<gene>
    <name evidence="7" type="ORF">LWI28_019256</name>
</gene>
<reference evidence="7" key="2">
    <citation type="submission" date="2023-02" db="EMBL/GenBank/DDBJ databases">
        <authorList>
            <person name="Swenson N.G."/>
            <person name="Wegrzyn J.L."/>
            <person name="Mcevoy S.L."/>
        </authorList>
    </citation>
    <scope>NUCLEOTIDE SEQUENCE</scope>
    <source>
        <strain evidence="7">91603</strain>
        <tissue evidence="7">Leaf</tissue>
    </source>
</reference>
<dbReference type="AlphaFoldDB" id="A0AAD5IWP9"/>
<name>A0AAD5IWP9_ACENE</name>
<sequence>MSTRLLVWRNLMNTFLPIVTSPGYNHIDALLKISSVYAEGSNVVVEGSAPITVEAVATPPVDSKPAAADDDDGDVDLFGEETEKEKKAAEECAASIKSSTKKKEFGKSSVLMDVKPMDEEIDMKKLEKAVKSDQMEGLIWGASKLVPFGYGIKKLTIMLPLRIIWCDADCTC</sequence>
<evidence type="ECO:0000256" key="1">
    <source>
        <dbReference type="ARBA" id="ARBA00002937"/>
    </source>
</evidence>
<reference evidence="7" key="1">
    <citation type="journal article" date="2022" name="Plant J.">
        <title>Strategies of tolerance reflected in two North American maple genomes.</title>
        <authorList>
            <person name="McEvoy S.L."/>
            <person name="Sezen U.U."/>
            <person name="Trouern-Trend A."/>
            <person name="McMahon S.M."/>
            <person name="Schaberg P.G."/>
            <person name="Yang J."/>
            <person name="Wegrzyn J.L."/>
            <person name="Swenson N.G."/>
        </authorList>
    </citation>
    <scope>NUCLEOTIDE SEQUENCE</scope>
    <source>
        <strain evidence="7">91603</strain>
    </source>
</reference>
<comment type="function">
    <text evidence="1">EF-1-beta and EF-1-delta stimulate the exchange of GDP bound to EF-1-alpha to GTP.</text>
</comment>
<dbReference type="Gene3D" id="3.30.70.60">
    <property type="match status" value="1"/>
</dbReference>
<comment type="subunit">
    <text evidence="3">EF-1 is composed of 4 subunits: alpha, beta (1B-alpha=beta'), delta (1B-beta), and gamma (1B-gamma).</text>
</comment>
<protein>
    <recommendedName>
        <fullName evidence="6">Translation elongation factor EF1B beta/delta subunit guanine nucleotide exchange domain-containing protein</fullName>
    </recommendedName>
</protein>
<evidence type="ECO:0000256" key="2">
    <source>
        <dbReference type="ARBA" id="ARBA00007411"/>
    </source>
</evidence>
<dbReference type="SMART" id="SM00888">
    <property type="entry name" value="EF1_GNE"/>
    <property type="match status" value="1"/>
</dbReference>
<dbReference type="GO" id="GO:0005853">
    <property type="term" value="C:eukaryotic translation elongation factor 1 complex"/>
    <property type="evidence" value="ECO:0007669"/>
    <property type="project" value="InterPro"/>
</dbReference>
<dbReference type="GO" id="GO:0005085">
    <property type="term" value="F:guanyl-nucleotide exchange factor activity"/>
    <property type="evidence" value="ECO:0007669"/>
    <property type="project" value="TreeGrafter"/>
</dbReference>
<comment type="similarity">
    <text evidence="2">Belongs to the EF-1-beta/EF-1-delta family.</text>
</comment>
<dbReference type="PANTHER" id="PTHR11595">
    <property type="entry name" value="EF-HAND AND COILED-COIL DOMAIN-CONTAINING FAMILY MEMBER"/>
    <property type="match status" value="1"/>
</dbReference>
<accession>A0AAD5IWP9</accession>
<dbReference type="FunFam" id="3.30.70.60:FF:000001">
    <property type="entry name" value="Elongation factor 1-beta 1 like"/>
    <property type="match status" value="1"/>
</dbReference>
<dbReference type="SUPFAM" id="SSF54984">
    <property type="entry name" value="eEF-1beta-like"/>
    <property type="match status" value="1"/>
</dbReference>
<evidence type="ECO:0000256" key="3">
    <source>
        <dbReference type="ARBA" id="ARBA00011606"/>
    </source>
</evidence>
<dbReference type="Proteomes" id="UP001064489">
    <property type="component" value="Chromosome 8"/>
</dbReference>
<dbReference type="EMBL" id="JAJSOW010000103">
    <property type="protein sequence ID" value="KAI9174563.1"/>
    <property type="molecule type" value="Genomic_DNA"/>
</dbReference>
<evidence type="ECO:0000256" key="5">
    <source>
        <dbReference type="ARBA" id="ARBA00022917"/>
    </source>
</evidence>
<keyword evidence="8" id="KW-1185">Reference proteome</keyword>
<evidence type="ECO:0000259" key="6">
    <source>
        <dbReference type="SMART" id="SM00888"/>
    </source>
</evidence>
<proteinExistence type="inferred from homology"/>
<dbReference type="Pfam" id="PF00736">
    <property type="entry name" value="EF1_GNE"/>
    <property type="match status" value="1"/>
</dbReference>
<dbReference type="PANTHER" id="PTHR11595:SF21">
    <property type="entry name" value="ELONGATION FACTOR 1-BETA"/>
    <property type="match status" value="1"/>
</dbReference>
<dbReference type="InterPro" id="IPR049720">
    <property type="entry name" value="EF1B_bsu/dsu"/>
</dbReference>
<dbReference type="GO" id="GO:0003746">
    <property type="term" value="F:translation elongation factor activity"/>
    <property type="evidence" value="ECO:0007669"/>
    <property type="project" value="UniProtKB-KW"/>
</dbReference>
<comment type="caution">
    <text evidence="7">The sequence shown here is derived from an EMBL/GenBank/DDBJ whole genome shotgun (WGS) entry which is preliminary data.</text>
</comment>
<keyword evidence="5" id="KW-0648">Protein biosynthesis</keyword>
<evidence type="ECO:0000313" key="7">
    <source>
        <dbReference type="EMBL" id="KAI9174563.1"/>
    </source>
</evidence>
<dbReference type="CDD" id="cd00292">
    <property type="entry name" value="EF1B"/>
    <property type="match status" value="1"/>
</dbReference>
<feature type="domain" description="Translation elongation factor EF1B beta/delta subunit guanine nucleotide exchange" evidence="6">
    <location>
        <begin position="107"/>
        <end position="169"/>
    </location>
</feature>
<dbReference type="InterPro" id="IPR036219">
    <property type="entry name" value="eEF-1beta-like_sf"/>
</dbReference>
<evidence type="ECO:0000256" key="4">
    <source>
        <dbReference type="ARBA" id="ARBA00022768"/>
    </source>
</evidence>
<dbReference type="InterPro" id="IPR014038">
    <property type="entry name" value="EF1B_bsu/dsu_GNE"/>
</dbReference>
<evidence type="ECO:0000313" key="8">
    <source>
        <dbReference type="Proteomes" id="UP001064489"/>
    </source>
</evidence>
<organism evidence="7 8">
    <name type="scientific">Acer negundo</name>
    <name type="common">Box elder</name>
    <dbReference type="NCBI Taxonomy" id="4023"/>
    <lineage>
        <taxon>Eukaryota</taxon>
        <taxon>Viridiplantae</taxon>
        <taxon>Streptophyta</taxon>
        <taxon>Embryophyta</taxon>
        <taxon>Tracheophyta</taxon>
        <taxon>Spermatophyta</taxon>
        <taxon>Magnoliopsida</taxon>
        <taxon>eudicotyledons</taxon>
        <taxon>Gunneridae</taxon>
        <taxon>Pentapetalae</taxon>
        <taxon>rosids</taxon>
        <taxon>malvids</taxon>
        <taxon>Sapindales</taxon>
        <taxon>Sapindaceae</taxon>
        <taxon>Hippocastanoideae</taxon>
        <taxon>Acereae</taxon>
        <taxon>Acer</taxon>
    </lineage>
</organism>
<keyword evidence="4" id="KW-0251">Elongation factor</keyword>
<dbReference type="InterPro" id="IPR014717">
    <property type="entry name" value="Transl_elong_EF1B/ribsomal_bS6"/>
</dbReference>